<protein>
    <recommendedName>
        <fullName evidence="1">Endonuclease/exonuclease/phosphatase domain-containing protein</fullName>
    </recommendedName>
</protein>
<gene>
    <name evidence="2" type="ORF">PVAP13_5KG088622</name>
</gene>
<dbReference type="Gene3D" id="3.60.10.10">
    <property type="entry name" value="Endonuclease/exonuclease/phosphatase"/>
    <property type="match status" value="1"/>
</dbReference>
<proteinExistence type="predicted"/>
<dbReference type="Pfam" id="PF03372">
    <property type="entry name" value="Exo_endo_phos"/>
    <property type="match status" value="1"/>
</dbReference>
<evidence type="ECO:0000259" key="1">
    <source>
        <dbReference type="Pfam" id="PF03372"/>
    </source>
</evidence>
<evidence type="ECO:0000313" key="3">
    <source>
        <dbReference type="Proteomes" id="UP000823388"/>
    </source>
</evidence>
<dbReference type="AlphaFoldDB" id="A0A8T0SH02"/>
<feature type="non-terminal residue" evidence="2">
    <location>
        <position position="1"/>
    </location>
</feature>
<dbReference type="GO" id="GO:0003824">
    <property type="term" value="F:catalytic activity"/>
    <property type="evidence" value="ECO:0007669"/>
    <property type="project" value="InterPro"/>
</dbReference>
<dbReference type="EMBL" id="CM029045">
    <property type="protein sequence ID" value="KAG2595579.1"/>
    <property type="molecule type" value="Genomic_DNA"/>
</dbReference>
<reference evidence="2" key="1">
    <citation type="submission" date="2020-05" db="EMBL/GenBank/DDBJ databases">
        <title>WGS assembly of Panicum virgatum.</title>
        <authorList>
            <person name="Lovell J.T."/>
            <person name="Jenkins J."/>
            <person name="Shu S."/>
            <person name="Juenger T.E."/>
            <person name="Schmutz J."/>
        </authorList>
    </citation>
    <scope>NUCLEOTIDE SEQUENCE</scope>
    <source>
        <strain evidence="2">AP13</strain>
    </source>
</reference>
<name>A0A8T0SH02_PANVG</name>
<dbReference type="InterPro" id="IPR005135">
    <property type="entry name" value="Endo/exonuclease/phosphatase"/>
</dbReference>
<keyword evidence="3" id="KW-1185">Reference proteome</keyword>
<dbReference type="InterPro" id="IPR036691">
    <property type="entry name" value="Endo/exonu/phosph_ase_sf"/>
</dbReference>
<dbReference type="Proteomes" id="UP000823388">
    <property type="component" value="Chromosome 5K"/>
</dbReference>
<comment type="caution">
    <text evidence="2">The sequence shown here is derived from an EMBL/GenBank/DDBJ whole genome shotgun (WGS) entry which is preliminary data.</text>
</comment>
<feature type="non-terminal residue" evidence="2">
    <location>
        <position position="354"/>
    </location>
</feature>
<dbReference type="PANTHER" id="PTHR33710">
    <property type="entry name" value="BNAC02G09200D PROTEIN"/>
    <property type="match status" value="1"/>
</dbReference>
<dbReference type="PANTHER" id="PTHR33710:SF62">
    <property type="entry name" value="DUF4283 DOMAIN PROTEIN"/>
    <property type="match status" value="1"/>
</dbReference>
<organism evidence="2 3">
    <name type="scientific">Panicum virgatum</name>
    <name type="common">Blackwell switchgrass</name>
    <dbReference type="NCBI Taxonomy" id="38727"/>
    <lineage>
        <taxon>Eukaryota</taxon>
        <taxon>Viridiplantae</taxon>
        <taxon>Streptophyta</taxon>
        <taxon>Embryophyta</taxon>
        <taxon>Tracheophyta</taxon>
        <taxon>Spermatophyta</taxon>
        <taxon>Magnoliopsida</taxon>
        <taxon>Liliopsida</taxon>
        <taxon>Poales</taxon>
        <taxon>Poaceae</taxon>
        <taxon>PACMAD clade</taxon>
        <taxon>Panicoideae</taxon>
        <taxon>Panicodae</taxon>
        <taxon>Paniceae</taxon>
        <taxon>Panicinae</taxon>
        <taxon>Panicum</taxon>
        <taxon>Panicum sect. Hiantes</taxon>
    </lineage>
</organism>
<dbReference type="SUPFAM" id="SSF56219">
    <property type="entry name" value="DNase I-like"/>
    <property type="match status" value="1"/>
</dbReference>
<feature type="domain" description="Endonuclease/exonuclease/phosphatase" evidence="1">
    <location>
        <begin position="20"/>
        <end position="186"/>
    </location>
</feature>
<sequence length="354" mass="41153">VHKARVEGLKNTLGYDNAFVVSSAGRSGGLGIYWNNNTRVEILPFSQYHIDAIVTENGHDPWRLTCVYGEAQVAERPKTWDMLKFIKASSNLPWVCIGDFNEVLHRDEHSGVQERSRAQIEGFREMVDICGLYDLGFVGRKWTFEKKVAGGTFCRVRLDRALATADWCSRFPLAQVSHLTAAASDHDPILLRWDREVERGRRKHRKKMFRYEVMWESRDEFEAMLARTWQGTGKAHTLRELHDKLTSLAGSLNLWDTQTFGHVRQELKALNEELDRMRSVPSCVGPSHAEIKVVERIMELNYREEIMWKQRSRIMWLSAGDKNTQFFHLRASQRRRKNKISKLKKSNGQFTENE</sequence>
<accession>A0A8T0SH02</accession>
<evidence type="ECO:0000313" key="2">
    <source>
        <dbReference type="EMBL" id="KAG2595579.1"/>
    </source>
</evidence>